<protein>
    <submittedName>
        <fullName evidence="3">Ropporin-1-like protein</fullName>
    </submittedName>
</protein>
<sequence length="176" mass="19673">MLCRSSLLQDATGRYTKNGISDKQELSNTDCSKEEMNAVAEAPVTAAKQDIADEGKMVRSDHLPDWRDAMNSLDAKTPEIEHFLVCILRAYESDEMVKPNEENAYKEALKEFLTELVICMDIGRHIIASPKGSHLMVAISDYVCGNSMSLDELFEFTSESSPYNYGVGLFFNWQGG</sequence>
<evidence type="ECO:0000313" key="2">
    <source>
        <dbReference type="Proteomes" id="UP000050794"/>
    </source>
</evidence>
<name>A0A183VGW2_TOXCA</name>
<organism evidence="2 3">
    <name type="scientific">Toxocara canis</name>
    <name type="common">Canine roundworm</name>
    <dbReference type="NCBI Taxonomy" id="6265"/>
    <lineage>
        <taxon>Eukaryota</taxon>
        <taxon>Metazoa</taxon>
        <taxon>Ecdysozoa</taxon>
        <taxon>Nematoda</taxon>
        <taxon>Chromadorea</taxon>
        <taxon>Rhabditida</taxon>
        <taxon>Spirurina</taxon>
        <taxon>Ascaridomorpha</taxon>
        <taxon>Ascaridoidea</taxon>
        <taxon>Toxocaridae</taxon>
        <taxon>Toxocara</taxon>
    </lineage>
</organism>
<keyword evidence="2" id="KW-1185">Reference proteome</keyword>
<reference evidence="3" key="1">
    <citation type="submission" date="2016-06" db="UniProtKB">
        <authorList>
            <consortium name="WormBaseParasite"/>
        </authorList>
    </citation>
    <scope>IDENTIFICATION</scope>
</reference>
<gene>
    <name evidence="1" type="ORF">TCNE_LOCUS19982</name>
</gene>
<accession>A0A183VGW2</accession>
<evidence type="ECO:0000313" key="1">
    <source>
        <dbReference type="EMBL" id="VDM51303.1"/>
    </source>
</evidence>
<proteinExistence type="predicted"/>
<dbReference type="WBParaSite" id="TCNE_0001998601-mRNA-1">
    <property type="protein sequence ID" value="TCNE_0001998601-mRNA-1"/>
    <property type="gene ID" value="TCNE_0001998601"/>
</dbReference>
<dbReference type="AlphaFoldDB" id="A0A183VGW2"/>
<dbReference type="Proteomes" id="UP000050794">
    <property type="component" value="Unassembled WGS sequence"/>
</dbReference>
<reference evidence="1 2" key="2">
    <citation type="submission" date="2018-11" db="EMBL/GenBank/DDBJ databases">
        <authorList>
            <consortium name="Pathogen Informatics"/>
        </authorList>
    </citation>
    <scope>NUCLEOTIDE SEQUENCE [LARGE SCALE GENOMIC DNA]</scope>
</reference>
<dbReference type="EMBL" id="UYWY01027897">
    <property type="protein sequence ID" value="VDM51303.1"/>
    <property type="molecule type" value="Genomic_DNA"/>
</dbReference>
<evidence type="ECO:0000313" key="3">
    <source>
        <dbReference type="WBParaSite" id="TCNE_0001998601-mRNA-1"/>
    </source>
</evidence>